<dbReference type="AlphaFoldDB" id="A0A182KFF0"/>
<feature type="region of interest" description="Disordered" evidence="1">
    <location>
        <begin position="1"/>
        <end position="22"/>
    </location>
</feature>
<dbReference type="InterPro" id="IPR032675">
    <property type="entry name" value="LRR_dom_sf"/>
</dbReference>
<evidence type="ECO:0000313" key="2">
    <source>
        <dbReference type="EnsemblMetazoa" id="ACHR009488-PA"/>
    </source>
</evidence>
<name>A0A182KFF0_9DIPT</name>
<evidence type="ECO:0000313" key="3">
    <source>
        <dbReference type="Proteomes" id="UP000075881"/>
    </source>
</evidence>
<protein>
    <submittedName>
        <fullName evidence="2">Uncharacterized protein</fullName>
    </submittedName>
</protein>
<dbReference type="VEuPathDB" id="VectorBase:ACHR009488"/>
<reference evidence="3" key="1">
    <citation type="submission" date="2013-03" db="EMBL/GenBank/DDBJ databases">
        <title>The Genome Sequence of Anopheles christyi ACHKN1017.</title>
        <authorList>
            <consortium name="The Broad Institute Genomics Platform"/>
            <person name="Neafsey D.E."/>
            <person name="Besansky N."/>
            <person name="Walker B."/>
            <person name="Young S.K."/>
            <person name="Zeng Q."/>
            <person name="Gargeya S."/>
            <person name="Fitzgerald M."/>
            <person name="Haas B."/>
            <person name="Abouelleil A."/>
            <person name="Allen A.W."/>
            <person name="Alvarado L."/>
            <person name="Arachchi H.M."/>
            <person name="Berlin A.M."/>
            <person name="Chapman S.B."/>
            <person name="Gainer-Dewar J."/>
            <person name="Goldberg J."/>
            <person name="Griggs A."/>
            <person name="Gujja S."/>
            <person name="Hansen M."/>
            <person name="Howarth C."/>
            <person name="Imamovic A."/>
            <person name="Ireland A."/>
            <person name="Larimer J."/>
            <person name="McCowan C."/>
            <person name="Murphy C."/>
            <person name="Pearson M."/>
            <person name="Poon T.W."/>
            <person name="Priest M."/>
            <person name="Roberts A."/>
            <person name="Saif S."/>
            <person name="Shea T."/>
            <person name="Sisk P."/>
            <person name="Sykes S."/>
            <person name="Wortman J."/>
            <person name="Nusbaum C."/>
            <person name="Birren B."/>
        </authorList>
    </citation>
    <scope>NUCLEOTIDE SEQUENCE [LARGE SCALE GENOMIC DNA]</scope>
    <source>
        <strain evidence="3">ACHKN1017</strain>
    </source>
</reference>
<reference evidence="2" key="2">
    <citation type="submission" date="2020-05" db="UniProtKB">
        <authorList>
            <consortium name="EnsemblMetazoa"/>
        </authorList>
    </citation>
    <scope>IDENTIFICATION</scope>
    <source>
        <strain evidence="2">ACHKN1017</strain>
    </source>
</reference>
<keyword evidence="3" id="KW-1185">Reference proteome</keyword>
<dbReference type="Gene3D" id="3.80.10.10">
    <property type="entry name" value="Ribonuclease Inhibitor"/>
    <property type="match status" value="1"/>
</dbReference>
<proteinExistence type="predicted"/>
<sequence length="489" mass="56974">MVRKAAHVAADEAGPSTRPVGGGITPEQLLFSDELPLKSLDIRASFDRMRRFLGDRLKKMKNLQHLTLSVMAKVMEDELPEKAPYWIIEHDTLRSLTWQLYANTNGYELKLPALERYWVEIANDFDLYYLMEYSTQLVELTVWFYFERALEQTLTCSFPRLKKLLMKRFDGQNLSPEPNTRSDDLSADRFVKSAPLLEDVSIVSNTIAYRIFRSVCLFAADTLKRLTVKEVIFPRALFLLILELKNLEFLRLEDCILEEGSRLRRVDLPKLQQLELIDSGTCFRLDSGFADVRRLQYSMDSQLSRLCRNMTMLEDLEIMLRTKSPVAETIREHFHSLATLPCLRTLCINGMKTTTRPWDFCKPMPNVEKLILRQCHLLRGNFALLPKLFPRLKVLKLQETVIAYRRLPDGVKPLVYLERRLKGYLPNCCVMVYPNCDDELVSTVLKMEDEVRWRMHLFDKLGIQVIPYGKQSESKKKRKKRSNSLGMVD</sequence>
<dbReference type="EnsemblMetazoa" id="ACHR009488-RA">
    <property type="protein sequence ID" value="ACHR009488-PA"/>
    <property type="gene ID" value="ACHR009488"/>
</dbReference>
<dbReference type="Proteomes" id="UP000075881">
    <property type="component" value="Unassembled WGS sequence"/>
</dbReference>
<organism evidence="2 3">
    <name type="scientific">Anopheles christyi</name>
    <dbReference type="NCBI Taxonomy" id="43041"/>
    <lineage>
        <taxon>Eukaryota</taxon>
        <taxon>Metazoa</taxon>
        <taxon>Ecdysozoa</taxon>
        <taxon>Arthropoda</taxon>
        <taxon>Hexapoda</taxon>
        <taxon>Insecta</taxon>
        <taxon>Pterygota</taxon>
        <taxon>Neoptera</taxon>
        <taxon>Endopterygota</taxon>
        <taxon>Diptera</taxon>
        <taxon>Nematocera</taxon>
        <taxon>Culicoidea</taxon>
        <taxon>Culicidae</taxon>
        <taxon>Anophelinae</taxon>
        <taxon>Anopheles</taxon>
    </lineage>
</organism>
<dbReference type="SUPFAM" id="SSF52047">
    <property type="entry name" value="RNI-like"/>
    <property type="match status" value="1"/>
</dbReference>
<accession>A0A182KFF0</accession>
<evidence type="ECO:0000256" key="1">
    <source>
        <dbReference type="SAM" id="MobiDB-lite"/>
    </source>
</evidence>